<dbReference type="Proteomes" id="UP001055879">
    <property type="component" value="Linkage Group LG12"/>
</dbReference>
<reference evidence="2" key="1">
    <citation type="journal article" date="2022" name="Mol. Ecol. Resour.">
        <title>The genomes of chicory, endive, great burdock and yacon provide insights into Asteraceae palaeo-polyploidization history and plant inulin production.</title>
        <authorList>
            <person name="Fan W."/>
            <person name="Wang S."/>
            <person name="Wang H."/>
            <person name="Wang A."/>
            <person name="Jiang F."/>
            <person name="Liu H."/>
            <person name="Zhao H."/>
            <person name="Xu D."/>
            <person name="Zhang Y."/>
        </authorList>
    </citation>
    <scope>NUCLEOTIDE SEQUENCE [LARGE SCALE GENOMIC DNA]</scope>
    <source>
        <strain evidence="2">cv. Niubang</strain>
    </source>
</reference>
<evidence type="ECO:0000313" key="1">
    <source>
        <dbReference type="EMBL" id="KAI3684498.1"/>
    </source>
</evidence>
<organism evidence="1 2">
    <name type="scientific">Arctium lappa</name>
    <name type="common">Greater burdock</name>
    <name type="synonym">Lappa major</name>
    <dbReference type="NCBI Taxonomy" id="4217"/>
    <lineage>
        <taxon>Eukaryota</taxon>
        <taxon>Viridiplantae</taxon>
        <taxon>Streptophyta</taxon>
        <taxon>Embryophyta</taxon>
        <taxon>Tracheophyta</taxon>
        <taxon>Spermatophyta</taxon>
        <taxon>Magnoliopsida</taxon>
        <taxon>eudicotyledons</taxon>
        <taxon>Gunneridae</taxon>
        <taxon>Pentapetalae</taxon>
        <taxon>asterids</taxon>
        <taxon>campanulids</taxon>
        <taxon>Asterales</taxon>
        <taxon>Asteraceae</taxon>
        <taxon>Carduoideae</taxon>
        <taxon>Cardueae</taxon>
        <taxon>Arctiinae</taxon>
        <taxon>Arctium</taxon>
    </lineage>
</organism>
<reference evidence="1 2" key="2">
    <citation type="journal article" date="2022" name="Mol. Ecol. Resour.">
        <title>The genomes of chicory, endive, great burdock and yacon provide insights into Asteraceae paleo-polyploidization history and plant inulin production.</title>
        <authorList>
            <person name="Fan W."/>
            <person name="Wang S."/>
            <person name="Wang H."/>
            <person name="Wang A."/>
            <person name="Jiang F."/>
            <person name="Liu H."/>
            <person name="Zhao H."/>
            <person name="Xu D."/>
            <person name="Zhang Y."/>
        </authorList>
    </citation>
    <scope>NUCLEOTIDE SEQUENCE [LARGE SCALE GENOMIC DNA]</scope>
    <source>
        <strain evidence="2">cv. Niubang</strain>
    </source>
</reference>
<protein>
    <submittedName>
        <fullName evidence="1">Uncharacterized protein</fullName>
    </submittedName>
</protein>
<gene>
    <name evidence="1" type="ORF">L6452_33722</name>
</gene>
<name>A0ACB8YH64_ARCLA</name>
<proteinExistence type="predicted"/>
<sequence>MDGYKKSVAGAIKSSYGGEKEGIKKGSNVGHGIGRRLTTISIKRLWMLMRQKIKNWLQRMLIWGHCYDQCSCRVQEPYPEMDLPSTELPPNLCLRKPQKRHRKKKLKEVASRRRHIIGPQLPSTDDDQIDGEGSNGPEHQQSEGIRRNVAEGPESAQQLAEINSYKN</sequence>
<comment type="caution">
    <text evidence="1">The sequence shown here is derived from an EMBL/GenBank/DDBJ whole genome shotgun (WGS) entry which is preliminary data.</text>
</comment>
<keyword evidence="2" id="KW-1185">Reference proteome</keyword>
<dbReference type="EMBL" id="CM042058">
    <property type="protein sequence ID" value="KAI3684498.1"/>
    <property type="molecule type" value="Genomic_DNA"/>
</dbReference>
<accession>A0ACB8YH64</accession>
<evidence type="ECO:0000313" key="2">
    <source>
        <dbReference type="Proteomes" id="UP001055879"/>
    </source>
</evidence>